<feature type="domain" description="FAD-binding PCMH-type" evidence="21">
    <location>
        <begin position="17"/>
        <end position="187"/>
    </location>
</feature>
<comment type="pathway">
    <text evidence="4 20">Cell wall biogenesis; peptidoglycan biosynthesis.</text>
</comment>
<reference evidence="22" key="1">
    <citation type="submission" date="2023-08" db="EMBL/GenBank/DDBJ databases">
        <title>Emergence of clinically-relevant ST2 carbapenem-resistant Acinetobacter baumannii strains in hospital sewages in Zhejiang, East of China.</title>
        <authorList>
            <person name="Kaichao C."/>
            <person name="Zhang R."/>
        </authorList>
    </citation>
    <scope>NUCLEOTIDE SEQUENCE</scope>
    <source>
        <strain evidence="22">M-RB-37</strain>
    </source>
</reference>
<dbReference type="HAMAP" id="MF_00037">
    <property type="entry name" value="MurB"/>
    <property type="match status" value="1"/>
</dbReference>
<dbReference type="Pfam" id="PF01565">
    <property type="entry name" value="FAD_binding_4"/>
    <property type="match status" value="1"/>
</dbReference>
<dbReference type="InterPro" id="IPR006094">
    <property type="entry name" value="Oxid_FAD_bind_N"/>
</dbReference>
<evidence type="ECO:0000256" key="7">
    <source>
        <dbReference type="ARBA" id="ARBA00015188"/>
    </source>
</evidence>
<dbReference type="NCBIfam" id="NF010478">
    <property type="entry name" value="PRK13903.1"/>
    <property type="match status" value="1"/>
</dbReference>
<keyword evidence="8 20" id="KW-0963">Cytoplasm</keyword>
<name>A0AAW8JDM9_9GAMM</name>
<evidence type="ECO:0000256" key="9">
    <source>
        <dbReference type="ARBA" id="ARBA00022618"/>
    </source>
</evidence>
<evidence type="ECO:0000256" key="2">
    <source>
        <dbReference type="ARBA" id="ARBA00003921"/>
    </source>
</evidence>
<dbReference type="GO" id="GO:0071555">
    <property type="term" value="P:cell wall organization"/>
    <property type="evidence" value="ECO:0007669"/>
    <property type="project" value="UniProtKB-KW"/>
</dbReference>
<keyword evidence="16 20" id="KW-0131">Cell cycle</keyword>
<dbReference type="GO" id="GO:0071949">
    <property type="term" value="F:FAD binding"/>
    <property type="evidence" value="ECO:0007669"/>
    <property type="project" value="InterPro"/>
</dbReference>
<dbReference type="SUPFAM" id="SSF56176">
    <property type="entry name" value="FAD-binding/transporter-associated domain-like"/>
    <property type="match status" value="1"/>
</dbReference>
<evidence type="ECO:0000256" key="18">
    <source>
        <dbReference type="ARBA" id="ARBA00031026"/>
    </source>
</evidence>
<dbReference type="NCBIfam" id="NF000755">
    <property type="entry name" value="PRK00046.1"/>
    <property type="match status" value="1"/>
</dbReference>
<dbReference type="RefSeq" id="WP_308981866.1">
    <property type="nucleotide sequence ID" value="NZ_JAVIDL010000031.1"/>
</dbReference>
<dbReference type="InterPro" id="IPR036318">
    <property type="entry name" value="FAD-bd_PCMH-like_sf"/>
</dbReference>
<feature type="active site" evidence="20">
    <location>
        <position position="164"/>
    </location>
</feature>
<keyword evidence="11 20" id="KW-0274">FAD</keyword>
<evidence type="ECO:0000256" key="19">
    <source>
        <dbReference type="ARBA" id="ARBA00048914"/>
    </source>
</evidence>
<protein>
    <recommendedName>
        <fullName evidence="7 20">UDP-N-acetylenolpyruvoylglucosamine reductase</fullName>
        <ecNumber evidence="6 20">1.3.1.98</ecNumber>
    </recommendedName>
    <alternativeName>
        <fullName evidence="18 20">UDP-N-acetylmuramate dehydrogenase</fullName>
    </alternativeName>
</protein>
<keyword evidence="9 20" id="KW-0132">Cell division</keyword>
<dbReference type="GO" id="GO:0009252">
    <property type="term" value="P:peptidoglycan biosynthetic process"/>
    <property type="evidence" value="ECO:0007669"/>
    <property type="project" value="UniProtKB-UniRule"/>
</dbReference>
<dbReference type="InterPro" id="IPR016169">
    <property type="entry name" value="FAD-bd_PCMH_sub2"/>
</dbReference>
<evidence type="ECO:0000256" key="11">
    <source>
        <dbReference type="ARBA" id="ARBA00022827"/>
    </source>
</evidence>
<evidence type="ECO:0000256" key="13">
    <source>
        <dbReference type="ARBA" id="ARBA00022960"/>
    </source>
</evidence>
<evidence type="ECO:0000313" key="23">
    <source>
        <dbReference type="Proteomes" id="UP001243844"/>
    </source>
</evidence>
<evidence type="ECO:0000256" key="6">
    <source>
        <dbReference type="ARBA" id="ARBA00012518"/>
    </source>
</evidence>
<dbReference type="EMBL" id="JAVIDL010000031">
    <property type="protein sequence ID" value="MDQ8936700.1"/>
    <property type="molecule type" value="Genomic_DNA"/>
</dbReference>
<dbReference type="Gene3D" id="3.30.43.10">
    <property type="entry name" value="Uridine Diphospho-n-acetylenolpyruvylglucosamine Reductase, domain 2"/>
    <property type="match status" value="1"/>
</dbReference>
<evidence type="ECO:0000256" key="14">
    <source>
        <dbReference type="ARBA" id="ARBA00022984"/>
    </source>
</evidence>
<evidence type="ECO:0000256" key="1">
    <source>
        <dbReference type="ARBA" id="ARBA00001974"/>
    </source>
</evidence>
<dbReference type="PANTHER" id="PTHR21071">
    <property type="entry name" value="UDP-N-ACETYLENOLPYRUVOYLGLUCOSAMINE REDUCTASE"/>
    <property type="match status" value="1"/>
</dbReference>
<dbReference type="NCBIfam" id="TIGR00179">
    <property type="entry name" value="murB"/>
    <property type="match status" value="1"/>
</dbReference>
<dbReference type="AlphaFoldDB" id="A0AAW8JDM9"/>
<dbReference type="GO" id="GO:0005829">
    <property type="term" value="C:cytosol"/>
    <property type="evidence" value="ECO:0007669"/>
    <property type="project" value="TreeGrafter"/>
</dbReference>
<comment type="cofactor">
    <cofactor evidence="1 20">
        <name>FAD</name>
        <dbReference type="ChEBI" id="CHEBI:57692"/>
    </cofactor>
</comment>
<sequence length="347" mass="39305">MNILTQVQLKAFNTLRLEAVASHYVQIHHVEEIAVALEYATQQQLNVLILSGGSNVLLPREINALVMHMQIMGVETLHTTEQYQFFRVGAGQTWHDFVLWSTAQQCYGLQNLALIPGLVGAAPVQNIGAYGVEVGEFIDYVEVYDREQKHFTQLSAADCNFAYRDSIFKQHPQRYVICYVVFKLLKQAELKINYGDLRQAMGEELTAENLQQQVIHIRQSKLPDPKQFANVGSFFKNPIISAQQLQYLLKEYPQIPHYPQAHGQVKVAAGWLIEQAGWKGKRLDQVGMFAKQALVLVNYADADLYDVQQTYQAVQHDVYQKFAISLQPEPVLFDSQGVIQAHTGVSI</sequence>
<dbReference type="InterPro" id="IPR016166">
    <property type="entry name" value="FAD-bd_PCMH"/>
</dbReference>
<comment type="catalytic activity">
    <reaction evidence="19 20">
        <text>UDP-N-acetyl-alpha-D-muramate + NADP(+) = UDP-N-acetyl-3-O-(1-carboxyvinyl)-alpha-D-glucosamine + NADPH + H(+)</text>
        <dbReference type="Rhea" id="RHEA:12248"/>
        <dbReference type="ChEBI" id="CHEBI:15378"/>
        <dbReference type="ChEBI" id="CHEBI:57783"/>
        <dbReference type="ChEBI" id="CHEBI:58349"/>
        <dbReference type="ChEBI" id="CHEBI:68483"/>
        <dbReference type="ChEBI" id="CHEBI:70757"/>
        <dbReference type="EC" id="1.3.1.98"/>
    </reaction>
</comment>
<keyword evidence="14 20" id="KW-0573">Peptidoglycan synthesis</keyword>
<keyword evidence="10 20" id="KW-0285">Flavoprotein</keyword>
<dbReference type="InterPro" id="IPR011601">
    <property type="entry name" value="MurB_C"/>
</dbReference>
<dbReference type="SUPFAM" id="SSF56194">
    <property type="entry name" value="Uridine diphospho-N-Acetylenolpyruvylglucosamine reductase, MurB, C-terminal domain"/>
    <property type="match status" value="1"/>
</dbReference>
<dbReference type="InterPro" id="IPR036635">
    <property type="entry name" value="MurB_C_sf"/>
</dbReference>
<feature type="active site" description="Proton donor" evidence="20">
    <location>
        <position position="233"/>
    </location>
</feature>
<comment type="caution">
    <text evidence="22">The sequence shown here is derived from an EMBL/GenBank/DDBJ whole genome shotgun (WGS) entry which is preliminary data.</text>
</comment>
<dbReference type="GO" id="GO:0008762">
    <property type="term" value="F:UDP-N-acetylmuramate dehydrogenase activity"/>
    <property type="evidence" value="ECO:0007669"/>
    <property type="project" value="UniProtKB-UniRule"/>
</dbReference>
<comment type="subcellular location">
    <subcellularLocation>
        <location evidence="3 20">Cytoplasm</location>
    </subcellularLocation>
</comment>
<feature type="active site" evidence="20">
    <location>
        <position position="329"/>
    </location>
</feature>
<evidence type="ECO:0000256" key="17">
    <source>
        <dbReference type="ARBA" id="ARBA00023316"/>
    </source>
</evidence>
<evidence type="ECO:0000256" key="10">
    <source>
        <dbReference type="ARBA" id="ARBA00022630"/>
    </source>
</evidence>
<accession>A0AAW8JDM9</accession>
<evidence type="ECO:0000256" key="3">
    <source>
        <dbReference type="ARBA" id="ARBA00004496"/>
    </source>
</evidence>
<dbReference type="PROSITE" id="PS51387">
    <property type="entry name" value="FAD_PCMH"/>
    <property type="match status" value="1"/>
</dbReference>
<dbReference type="GO" id="GO:0008360">
    <property type="term" value="P:regulation of cell shape"/>
    <property type="evidence" value="ECO:0007669"/>
    <property type="project" value="UniProtKB-KW"/>
</dbReference>
<keyword evidence="13 20" id="KW-0133">Cell shape</keyword>
<organism evidence="22 23">
    <name type="scientific">Acinetobacter rudis</name>
    <dbReference type="NCBI Taxonomy" id="632955"/>
    <lineage>
        <taxon>Bacteria</taxon>
        <taxon>Pseudomonadati</taxon>
        <taxon>Pseudomonadota</taxon>
        <taxon>Gammaproteobacteria</taxon>
        <taxon>Moraxellales</taxon>
        <taxon>Moraxellaceae</taxon>
        <taxon>Acinetobacter</taxon>
    </lineage>
</organism>
<evidence type="ECO:0000256" key="5">
    <source>
        <dbReference type="ARBA" id="ARBA00010485"/>
    </source>
</evidence>
<dbReference type="Proteomes" id="UP001243844">
    <property type="component" value="Unassembled WGS sequence"/>
</dbReference>
<keyword evidence="17 20" id="KW-0961">Cell wall biogenesis/degradation</keyword>
<keyword evidence="15 20" id="KW-0560">Oxidoreductase</keyword>
<proteinExistence type="inferred from homology"/>
<evidence type="ECO:0000256" key="12">
    <source>
        <dbReference type="ARBA" id="ARBA00022857"/>
    </source>
</evidence>
<dbReference type="Pfam" id="PF02873">
    <property type="entry name" value="MurB_C"/>
    <property type="match status" value="1"/>
</dbReference>
<dbReference type="EC" id="1.3.1.98" evidence="6 20"/>
<evidence type="ECO:0000256" key="16">
    <source>
        <dbReference type="ARBA" id="ARBA00023306"/>
    </source>
</evidence>
<evidence type="ECO:0000313" key="22">
    <source>
        <dbReference type="EMBL" id="MDQ8936700.1"/>
    </source>
</evidence>
<comment type="similarity">
    <text evidence="5 20">Belongs to the MurB family.</text>
</comment>
<dbReference type="InterPro" id="IPR016167">
    <property type="entry name" value="FAD-bd_PCMH_sub1"/>
</dbReference>
<evidence type="ECO:0000259" key="21">
    <source>
        <dbReference type="PROSITE" id="PS51387"/>
    </source>
</evidence>
<dbReference type="Gene3D" id="3.90.78.10">
    <property type="entry name" value="UDP-N-acetylenolpyruvoylglucosamine reductase, C-terminal domain"/>
    <property type="match status" value="1"/>
</dbReference>
<dbReference type="PANTHER" id="PTHR21071:SF4">
    <property type="entry name" value="UDP-N-ACETYLENOLPYRUVOYLGLUCOSAMINE REDUCTASE"/>
    <property type="match status" value="1"/>
</dbReference>
<comment type="function">
    <text evidence="2 20">Cell wall formation.</text>
</comment>
<evidence type="ECO:0000256" key="15">
    <source>
        <dbReference type="ARBA" id="ARBA00023002"/>
    </source>
</evidence>
<evidence type="ECO:0000256" key="8">
    <source>
        <dbReference type="ARBA" id="ARBA00022490"/>
    </source>
</evidence>
<dbReference type="Gene3D" id="3.30.465.10">
    <property type="match status" value="1"/>
</dbReference>
<dbReference type="InterPro" id="IPR003170">
    <property type="entry name" value="MurB"/>
</dbReference>
<gene>
    <name evidence="20 22" type="primary">murB</name>
    <name evidence="22" type="ORF">RFH47_13330</name>
</gene>
<dbReference type="GO" id="GO:0051301">
    <property type="term" value="P:cell division"/>
    <property type="evidence" value="ECO:0007669"/>
    <property type="project" value="UniProtKB-KW"/>
</dbReference>
<keyword evidence="12 20" id="KW-0521">NADP</keyword>
<evidence type="ECO:0000256" key="20">
    <source>
        <dbReference type="HAMAP-Rule" id="MF_00037"/>
    </source>
</evidence>
<evidence type="ECO:0000256" key="4">
    <source>
        <dbReference type="ARBA" id="ARBA00004752"/>
    </source>
</evidence>